<dbReference type="EMBL" id="JAAMFK010000001">
    <property type="protein sequence ID" value="MBS9338090.1"/>
    <property type="molecule type" value="Genomic_DNA"/>
</dbReference>
<dbReference type="RefSeq" id="WP_213808377.1">
    <property type="nucleotide sequence ID" value="NZ_JAAMFK010000001.1"/>
</dbReference>
<dbReference type="InterPro" id="IPR038750">
    <property type="entry name" value="YczE/YyaS-like"/>
</dbReference>
<keyword evidence="3" id="KW-1185">Reference proteome</keyword>
<evidence type="ECO:0008006" key="4">
    <source>
        <dbReference type="Google" id="ProtNLM"/>
    </source>
</evidence>
<protein>
    <recommendedName>
        <fullName evidence="4">Sugar specific permease</fullName>
    </recommendedName>
</protein>
<keyword evidence="1" id="KW-0472">Membrane</keyword>
<feature type="transmembrane region" description="Helical" evidence="1">
    <location>
        <begin position="154"/>
        <end position="179"/>
    </location>
</feature>
<feature type="transmembrane region" description="Helical" evidence="1">
    <location>
        <begin position="52"/>
        <end position="72"/>
    </location>
</feature>
<accession>A0ABS5QZK3</accession>
<evidence type="ECO:0000256" key="1">
    <source>
        <dbReference type="SAM" id="Phobius"/>
    </source>
</evidence>
<dbReference type="PANTHER" id="PTHR40078:SF1">
    <property type="entry name" value="INTEGRAL MEMBRANE PROTEIN"/>
    <property type="match status" value="1"/>
</dbReference>
<gene>
    <name evidence="2" type="ORF">G6R29_00365</name>
</gene>
<sequence>MTKQNTISKRVLFFLIGLVLVAAGNAMTIVSGAGNGMWTASALGVGTVIHQPFALMWFALGVIVIFVNAILVKEWDWFTAVGEFFFVLFFAQLIHVFVSTFSYYQGKVHAGPMEKIGLVVLGILIVCLGTSFYQRANLWMYPTDSLTDILACRFFRGNVFLGQIVAFAPAVFIILLVALKEHELVGVQLGTILALAFNGELIDCFNKHAFTSLKHNDRFTVQRHD</sequence>
<evidence type="ECO:0000313" key="3">
    <source>
        <dbReference type="Proteomes" id="UP001519504"/>
    </source>
</evidence>
<proteinExistence type="predicted"/>
<feature type="transmembrane region" description="Helical" evidence="1">
    <location>
        <begin position="116"/>
        <end position="133"/>
    </location>
</feature>
<dbReference type="PANTHER" id="PTHR40078">
    <property type="entry name" value="INTEGRAL MEMBRANE PROTEIN-RELATED"/>
    <property type="match status" value="1"/>
</dbReference>
<feature type="transmembrane region" description="Helical" evidence="1">
    <location>
        <begin position="84"/>
        <end position="104"/>
    </location>
</feature>
<keyword evidence="1" id="KW-0812">Transmembrane</keyword>
<keyword evidence="1" id="KW-1133">Transmembrane helix</keyword>
<evidence type="ECO:0000313" key="2">
    <source>
        <dbReference type="EMBL" id="MBS9338090.1"/>
    </source>
</evidence>
<dbReference type="Proteomes" id="UP001519504">
    <property type="component" value="Unassembled WGS sequence"/>
</dbReference>
<comment type="caution">
    <text evidence="2">The sequence shown here is derived from an EMBL/GenBank/DDBJ whole genome shotgun (WGS) entry which is preliminary data.</text>
</comment>
<organism evidence="2 3">
    <name type="scientific">Fructobacillus broussonetiae</name>
    <dbReference type="NCBI Taxonomy" id="2713173"/>
    <lineage>
        <taxon>Bacteria</taxon>
        <taxon>Bacillati</taxon>
        <taxon>Bacillota</taxon>
        <taxon>Bacilli</taxon>
        <taxon>Lactobacillales</taxon>
        <taxon>Lactobacillaceae</taxon>
        <taxon>Fructobacillus</taxon>
    </lineage>
</organism>
<dbReference type="Pfam" id="PF19700">
    <property type="entry name" value="DUF6198"/>
    <property type="match status" value="1"/>
</dbReference>
<reference evidence="2 3" key="1">
    <citation type="submission" date="2020-02" db="EMBL/GenBank/DDBJ databases">
        <title>Fructobacillus sp. isolated from paper mulberry of Taiwan.</title>
        <authorList>
            <person name="Lin S.-T."/>
        </authorList>
    </citation>
    <scope>NUCLEOTIDE SEQUENCE [LARGE SCALE GENOMIC DNA]</scope>
    <source>
        <strain evidence="2 3">M2-14</strain>
    </source>
</reference>
<name>A0ABS5QZK3_9LACO</name>
<feature type="transmembrane region" description="Helical" evidence="1">
    <location>
        <begin position="185"/>
        <end position="205"/>
    </location>
</feature>